<evidence type="ECO:0000313" key="3">
    <source>
        <dbReference type="Proteomes" id="UP000322225"/>
    </source>
</evidence>
<keyword evidence="3" id="KW-1185">Reference proteome</keyword>
<accession>A0A5M6C6J5</accession>
<name>A0A5M6C6J5_9TREE</name>
<dbReference type="GeneID" id="43586545"/>
<dbReference type="EMBL" id="CP144053">
    <property type="protein sequence ID" value="WWD17193.1"/>
    <property type="molecule type" value="Genomic_DNA"/>
</dbReference>
<protein>
    <recommendedName>
        <fullName evidence="1">DUF7729 domain-containing protein</fullName>
    </recommendedName>
</protein>
<dbReference type="OrthoDB" id="2564812at2759"/>
<dbReference type="Pfam" id="PF24855">
    <property type="entry name" value="DUF7729"/>
    <property type="match status" value="1"/>
</dbReference>
<proteinExistence type="predicted"/>
<dbReference type="PANTHER" id="PTHR39460:SF1">
    <property type="entry name" value="C6 TRANSCRIPTION FACTOR"/>
    <property type="match status" value="1"/>
</dbReference>
<gene>
    <name evidence="2" type="ORF">CI109_101631</name>
</gene>
<dbReference type="Proteomes" id="UP000322225">
    <property type="component" value="Chromosome 3"/>
</dbReference>
<organism evidence="2 3">
    <name type="scientific">Kwoniella shandongensis</name>
    <dbReference type="NCBI Taxonomy" id="1734106"/>
    <lineage>
        <taxon>Eukaryota</taxon>
        <taxon>Fungi</taxon>
        <taxon>Dikarya</taxon>
        <taxon>Basidiomycota</taxon>
        <taxon>Agaricomycotina</taxon>
        <taxon>Tremellomycetes</taxon>
        <taxon>Tremellales</taxon>
        <taxon>Cryptococcaceae</taxon>
        <taxon>Kwoniella</taxon>
    </lineage>
</organism>
<feature type="domain" description="DUF7729" evidence="1">
    <location>
        <begin position="104"/>
        <end position="315"/>
    </location>
</feature>
<dbReference type="KEGG" id="ksn:43586545"/>
<reference evidence="2" key="1">
    <citation type="submission" date="2017-08" db="EMBL/GenBank/DDBJ databases">
        <authorList>
            <person name="Cuomo C."/>
            <person name="Billmyre B."/>
            <person name="Heitman J."/>
        </authorList>
    </citation>
    <scope>NUCLEOTIDE SEQUENCE</scope>
    <source>
        <strain evidence="2">CBS 12478</strain>
    </source>
</reference>
<reference evidence="2" key="2">
    <citation type="submission" date="2024-01" db="EMBL/GenBank/DDBJ databases">
        <title>Comparative genomics of Cryptococcus and Kwoniella reveals pathogenesis evolution and contrasting modes of karyotype evolution via chromosome fusion or intercentromeric recombination.</title>
        <authorList>
            <person name="Coelho M.A."/>
            <person name="David-Palma M."/>
            <person name="Shea T."/>
            <person name="Bowers K."/>
            <person name="McGinley-Smith S."/>
            <person name="Mohammad A.W."/>
            <person name="Gnirke A."/>
            <person name="Yurkov A.M."/>
            <person name="Nowrousian M."/>
            <person name="Sun S."/>
            <person name="Cuomo C.A."/>
            <person name="Heitman J."/>
        </authorList>
    </citation>
    <scope>NUCLEOTIDE SEQUENCE</scope>
    <source>
        <strain evidence="2">CBS 12478</strain>
    </source>
</reference>
<dbReference type="AlphaFoldDB" id="A0A5M6C6J5"/>
<dbReference type="RefSeq" id="XP_031863369.1">
    <property type="nucleotide sequence ID" value="XM_032002432.1"/>
</dbReference>
<evidence type="ECO:0000259" key="1">
    <source>
        <dbReference type="Pfam" id="PF24855"/>
    </source>
</evidence>
<dbReference type="PANTHER" id="PTHR39460">
    <property type="entry name" value="EXPRESSED PROTEIN"/>
    <property type="match status" value="1"/>
</dbReference>
<dbReference type="InterPro" id="IPR056146">
    <property type="entry name" value="DUF7729"/>
</dbReference>
<evidence type="ECO:0000313" key="2">
    <source>
        <dbReference type="EMBL" id="WWD17193.1"/>
    </source>
</evidence>
<sequence length="349" mass="37086">MRLGLITVLASVLSFGVCEAHGHGLRDRHRRGGALSRRDNGSLVPLPPEPTHTQTTVLANLTEMETSDIPSIVVQPRARVSNSTAATATLPLVPSTIPLRPPSPVPTPLDLSLSRALSTQCMNYLASLLSSTTFLSCLPFSLLLTTSTAYSTIVSTALTTGNYTTLNQLIAYTSTPQPGSEQCTTYMQGVLSTLSGKSNCGNDLSNGVLVAKEAKIGIGNYEVMRVAEGLKNEDQGVYCYLQALREERPDDLYLWQLPCGISLPPSSTPTCSKCSAALLNTYTSYTSTTPSLNATIIDAAVRRVNDVCGPTFVNFSSKSGAAISSKRYSVPTLMAGLGIVGLIWTFGLL</sequence>